<evidence type="ECO:0000259" key="1">
    <source>
        <dbReference type="Pfam" id="PF13449"/>
    </source>
</evidence>
<keyword evidence="3" id="KW-1185">Reference proteome</keyword>
<feature type="domain" description="Phytase-like" evidence="1">
    <location>
        <begin position="86"/>
        <end position="400"/>
    </location>
</feature>
<dbReference type="InterPro" id="IPR027372">
    <property type="entry name" value="Phytase-like_dom"/>
</dbReference>
<comment type="caution">
    <text evidence="2">The sequence shown here is derived from an EMBL/GenBank/DDBJ whole genome shotgun (WGS) entry which is preliminary data.</text>
</comment>
<dbReference type="EMBL" id="JAHBOM010000016">
    <property type="protein sequence ID" value="MBU8825305.1"/>
    <property type="molecule type" value="Genomic_DNA"/>
</dbReference>
<accession>A0ABS6HUX4</accession>
<evidence type="ECO:0000313" key="2">
    <source>
        <dbReference type="EMBL" id="MBU8825305.1"/>
    </source>
</evidence>
<evidence type="ECO:0000313" key="3">
    <source>
        <dbReference type="Proteomes" id="UP000696413"/>
    </source>
</evidence>
<reference evidence="2 3" key="1">
    <citation type="submission" date="2021-05" db="EMBL/GenBank/DDBJ databases">
        <title>Draft Genome Sequences of Clinical Respiratory Isolates of Mycobacterium goodii Recovered in Ireland.</title>
        <authorList>
            <person name="Flanagan P.R."/>
            <person name="Mok S."/>
            <person name="Roycroft E."/>
            <person name="Rogers T.R."/>
            <person name="Fitzgibbon M."/>
        </authorList>
    </citation>
    <scope>NUCLEOTIDE SEQUENCE [LARGE SCALE GENOMIC DNA]</scope>
    <source>
        <strain evidence="2 3">14IE55</strain>
    </source>
</reference>
<dbReference type="PANTHER" id="PTHR37957">
    <property type="entry name" value="BLR7070 PROTEIN"/>
    <property type="match status" value="1"/>
</dbReference>
<organism evidence="2 3">
    <name type="scientific">Mycolicibacterium goodii</name>
    <name type="common">Mycobacterium goodii</name>
    <dbReference type="NCBI Taxonomy" id="134601"/>
    <lineage>
        <taxon>Bacteria</taxon>
        <taxon>Bacillati</taxon>
        <taxon>Actinomycetota</taxon>
        <taxon>Actinomycetes</taxon>
        <taxon>Mycobacteriales</taxon>
        <taxon>Mycobacteriaceae</taxon>
        <taxon>Mycolicibacterium</taxon>
    </lineage>
</organism>
<dbReference type="SUPFAM" id="SSF63829">
    <property type="entry name" value="Calcium-dependent phosphotriesterase"/>
    <property type="match status" value="1"/>
</dbReference>
<dbReference type="PANTHER" id="PTHR37957:SF1">
    <property type="entry name" value="PHYTASE-LIKE DOMAIN-CONTAINING PROTEIN"/>
    <property type="match status" value="1"/>
</dbReference>
<dbReference type="Proteomes" id="UP000696413">
    <property type="component" value="Unassembled WGS sequence"/>
</dbReference>
<protein>
    <submittedName>
        <fullName evidence="2">Esterase-like activity of phytase family protein</fullName>
    </submittedName>
</protein>
<name>A0ABS6HUX4_MYCGD</name>
<proteinExistence type="predicted"/>
<dbReference type="Pfam" id="PF13449">
    <property type="entry name" value="Phytase-like"/>
    <property type="match status" value="1"/>
</dbReference>
<gene>
    <name evidence="2" type="ORF">KL859_20835</name>
</gene>
<sequence length="416" mass="45124">MRCSTLRVRQYAPQTQRDRKSAQVVSTRFRPECVVDRMNPLSRLTCSVTTAAVLATATSPAAMAAVPFEYLGQWQLPPQKASVSNRIGGLSGITYDPVRQVYYVISDDKSEHGPVRFHTARIALSGTGVDDVQFVGVQPLLDESGKPFGRNDFTVHPPLLAPDAEAIAYDAGRQLLYWTSEGFVVDDDASGRPVSYLQPWIRVAGLDGSYQGEFALPPSFLFSQDQTVGPRPNGVLEGLSLTPDGRYLFAAMEQPLRQDGPATDENHSGLVRVTKFDTTTRAAVAEYAYPVDRAAPGTGFNGVSDILALSETSFLVIERAANLPRQVAVSVYRADIGPATDVIDVASLRDGAVTPMTKTLAADLRATPRLDRLDNLEGLTLGPVLADGRQSVVLVSDDNFQPFEVTQFLAFAMPRT</sequence>